<dbReference type="Proteomes" id="UP000259173">
    <property type="component" value="Unassembled WGS sequence"/>
</dbReference>
<dbReference type="InterPro" id="IPR010982">
    <property type="entry name" value="Lambda_DNA-bd_dom_sf"/>
</dbReference>
<proteinExistence type="predicted"/>
<dbReference type="NCBIfam" id="TIGR02612">
    <property type="entry name" value="mob_myst_A"/>
    <property type="match status" value="1"/>
</dbReference>
<dbReference type="InterPro" id="IPR001387">
    <property type="entry name" value="Cro/C1-type_HTH"/>
</dbReference>
<dbReference type="CDD" id="cd00093">
    <property type="entry name" value="HTH_XRE"/>
    <property type="match status" value="1"/>
</dbReference>
<reference evidence="2 3" key="1">
    <citation type="journal article" date="2018" name="Nat. Biotechnol.">
        <title>A standardized bacterial taxonomy based on genome phylogeny substantially revises the tree of life.</title>
        <authorList>
            <person name="Parks D.H."/>
            <person name="Chuvochina M."/>
            <person name="Waite D.W."/>
            <person name="Rinke C."/>
            <person name="Skarshewski A."/>
            <person name="Chaumeil P.A."/>
            <person name="Hugenholtz P."/>
        </authorList>
    </citation>
    <scope>NUCLEOTIDE SEQUENCE [LARGE SCALE GENOMIC DNA]</scope>
    <source>
        <strain evidence="2">UBA8557</strain>
    </source>
</reference>
<organism evidence="2 3">
    <name type="scientific">Hyphomonas atlantica</name>
    <dbReference type="NCBI Taxonomy" id="1280948"/>
    <lineage>
        <taxon>Bacteria</taxon>
        <taxon>Pseudomonadati</taxon>
        <taxon>Pseudomonadota</taxon>
        <taxon>Alphaproteobacteria</taxon>
        <taxon>Hyphomonadales</taxon>
        <taxon>Hyphomonadaceae</taxon>
        <taxon>Hyphomonas</taxon>
    </lineage>
</organism>
<dbReference type="Pfam" id="PF01381">
    <property type="entry name" value="HTH_3"/>
    <property type="match status" value="1"/>
</dbReference>
<dbReference type="Gene3D" id="1.10.260.40">
    <property type="entry name" value="lambda repressor-like DNA-binding domains"/>
    <property type="match status" value="1"/>
</dbReference>
<dbReference type="PROSITE" id="PS50943">
    <property type="entry name" value="HTH_CROC1"/>
    <property type="match status" value="1"/>
</dbReference>
<dbReference type="EMBL" id="DMBR01000093">
    <property type="protein sequence ID" value="HAE93547.1"/>
    <property type="molecule type" value="Genomic_DNA"/>
</dbReference>
<protein>
    <submittedName>
        <fullName evidence="2">Mobile mystery protein A</fullName>
    </submittedName>
</protein>
<dbReference type="GO" id="GO:0003677">
    <property type="term" value="F:DNA binding"/>
    <property type="evidence" value="ECO:0007669"/>
    <property type="project" value="InterPro"/>
</dbReference>
<dbReference type="AlphaFoldDB" id="A0A3B9KY60"/>
<dbReference type="SMART" id="SM00530">
    <property type="entry name" value="HTH_XRE"/>
    <property type="match status" value="1"/>
</dbReference>
<evidence type="ECO:0000313" key="2">
    <source>
        <dbReference type="EMBL" id="HAE93547.1"/>
    </source>
</evidence>
<evidence type="ECO:0000259" key="1">
    <source>
        <dbReference type="PROSITE" id="PS50943"/>
    </source>
</evidence>
<sequence>MDRTLKRARIALDKRLNGFRPTDLMASPPKGWVRAIRDALGMSGAQLARRMVITPQSLNGLEQSEASETIRLETLRRAAAALDCQLVYALVPNKPLEDMVAERARAKALEAIGGVSHSMAMEDQKVLGDDLEERIQIFISETLRDRDLWED</sequence>
<name>A0A3B9KY60_9PROT</name>
<gene>
    <name evidence="2" type="ORF">DCG65_03245</name>
</gene>
<feature type="domain" description="HTH cro/C1-type" evidence="1">
    <location>
        <begin position="33"/>
        <end position="89"/>
    </location>
</feature>
<accession>A0A3B9KY60</accession>
<evidence type="ECO:0000313" key="3">
    <source>
        <dbReference type="Proteomes" id="UP000259173"/>
    </source>
</evidence>
<dbReference type="SUPFAM" id="SSF47413">
    <property type="entry name" value="lambda repressor-like DNA-binding domains"/>
    <property type="match status" value="1"/>
</dbReference>
<comment type="caution">
    <text evidence="2">The sequence shown here is derived from an EMBL/GenBank/DDBJ whole genome shotgun (WGS) entry which is preliminary data.</text>
</comment>
<dbReference type="InterPro" id="IPR013435">
    <property type="entry name" value="Mobile_mystery_prot_A"/>
</dbReference>